<dbReference type="AlphaFoldDB" id="L5LX15"/>
<keyword evidence="1" id="KW-0472">Membrane</keyword>
<protein>
    <submittedName>
        <fullName evidence="2">Uncharacterized protein</fullName>
    </submittedName>
</protein>
<dbReference type="Proteomes" id="UP000010556">
    <property type="component" value="Unassembled WGS sequence"/>
</dbReference>
<keyword evidence="3" id="KW-1185">Reference proteome</keyword>
<keyword evidence="1" id="KW-1133">Transmembrane helix</keyword>
<keyword evidence="1" id="KW-0812">Transmembrane</keyword>
<reference evidence="3" key="1">
    <citation type="journal article" date="2013" name="Science">
        <title>Comparative analysis of bat genomes provides insight into the evolution of flight and immunity.</title>
        <authorList>
            <person name="Zhang G."/>
            <person name="Cowled C."/>
            <person name="Shi Z."/>
            <person name="Huang Z."/>
            <person name="Bishop-Lilly K.A."/>
            <person name="Fang X."/>
            <person name="Wynne J.W."/>
            <person name="Xiong Z."/>
            <person name="Baker M.L."/>
            <person name="Zhao W."/>
            <person name="Tachedjian M."/>
            <person name="Zhu Y."/>
            <person name="Zhou P."/>
            <person name="Jiang X."/>
            <person name="Ng J."/>
            <person name="Yang L."/>
            <person name="Wu L."/>
            <person name="Xiao J."/>
            <person name="Feng Y."/>
            <person name="Chen Y."/>
            <person name="Sun X."/>
            <person name="Zhang Y."/>
            <person name="Marsh G.A."/>
            <person name="Crameri G."/>
            <person name="Broder C.C."/>
            <person name="Frey K.G."/>
            <person name="Wang L.F."/>
            <person name="Wang J."/>
        </authorList>
    </citation>
    <scope>NUCLEOTIDE SEQUENCE [LARGE SCALE GENOMIC DNA]</scope>
</reference>
<dbReference type="EMBL" id="KB106857">
    <property type="protein sequence ID" value="ELK30570.1"/>
    <property type="molecule type" value="Genomic_DNA"/>
</dbReference>
<feature type="transmembrane region" description="Helical" evidence="1">
    <location>
        <begin position="37"/>
        <end position="60"/>
    </location>
</feature>
<gene>
    <name evidence="2" type="ORF">MDA_GLEAN10022989</name>
</gene>
<accession>L5LX15</accession>
<sequence length="124" mass="13249">MQELPNHHGSGGSRMMHPRTREEGARFLAGHAIPPSAMGYVVAGALLAPNLVYCTLAFAFHTMHDSSCAECSLALQDPSCWRDPAHSTDAFRATVPPQVQLAGEGPQEVGSRVCLAHLIQLAAF</sequence>
<evidence type="ECO:0000313" key="3">
    <source>
        <dbReference type="Proteomes" id="UP000010556"/>
    </source>
</evidence>
<name>L5LX15_MYODS</name>
<evidence type="ECO:0000256" key="1">
    <source>
        <dbReference type="SAM" id="Phobius"/>
    </source>
</evidence>
<evidence type="ECO:0000313" key="2">
    <source>
        <dbReference type="EMBL" id="ELK30570.1"/>
    </source>
</evidence>
<organism evidence="2 3">
    <name type="scientific">Myotis davidii</name>
    <name type="common">David's myotis</name>
    <dbReference type="NCBI Taxonomy" id="225400"/>
    <lineage>
        <taxon>Eukaryota</taxon>
        <taxon>Metazoa</taxon>
        <taxon>Chordata</taxon>
        <taxon>Craniata</taxon>
        <taxon>Vertebrata</taxon>
        <taxon>Euteleostomi</taxon>
        <taxon>Mammalia</taxon>
        <taxon>Eutheria</taxon>
        <taxon>Laurasiatheria</taxon>
        <taxon>Chiroptera</taxon>
        <taxon>Yangochiroptera</taxon>
        <taxon>Vespertilionidae</taxon>
        <taxon>Myotis</taxon>
    </lineage>
</organism>
<proteinExistence type="predicted"/>